<keyword evidence="3 6" id="KW-0479">Metal-binding</keyword>
<feature type="domain" description="Fe2OG dioxygenase" evidence="8">
    <location>
        <begin position="216"/>
        <end position="302"/>
    </location>
</feature>
<gene>
    <name evidence="9" type="ORF">K2173_001444</name>
</gene>
<reference evidence="9 10" key="1">
    <citation type="submission" date="2021-09" db="EMBL/GenBank/DDBJ databases">
        <title>Genomic insights and catalytic innovation underlie evolution of tropane alkaloids biosynthesis.</title>
        <authorList>
            <person name="Wang Y.-J."/>
            <person name="Tian T."/>
            <person name="Huang J.-P."/>
            <person name="Huang S.-X."/>
        </authorList>
    </citation>
    <scope>NUCLEOTIDE SEQUENCE [LARGE SCALE GENOMIC DNA]</scope>
    <source>
        <strain evidence="9">KIB-2018</strain>
        <tissue evidence="9">Leaf</tissue>
    </source>
</reference>
<comment type="cofactor">
    <cofactor evidence="1">
        <name>Fe cation</name>
        <dbReference type="ChEBI" id="CHEBI:24875"/>
    </cofactor>
</comment>
<evidence type="ECO:0000256" key="4">
    <source>
        <dbReference type="ARBA" id="ARBA00023002"/>
    </source>
</evidence>
<name>A0AAV8TAF6_9ROSI</name>
<dbReference type="PANTHER" id="PTHR10209:SF865">
    <property type="entry name" value="1-AMINOCYCLOPROPANE-1-CARBOXYLATE OXIDASE HOMOLOG 1-LIKE"/>
    <property type="match status" value="1"/>
</dbReference>
<keyword evidence="7" id="KW-0472">Membrane</keyword>
<dbReference type="InterPro" id="IPR044861">
    <property type="entry name" value="IPNS-like_FE2OG_OXY"/>
</dbReference>
<dbReference type="Pfam" id="PF14226">
    <property type="entry name" value="DIOX_N"/>
    <property type="match status" value="1"/>
</dbReference>
<keyword evidence="5 6" id="KW-0408">Iron</keyword>
<dbReference type="Proteomes" id="UP001159364">
    <property type="component" value="Linkage Group LG05"/>
</dbReference>
<evidence type="ECO:0000259" key="8">
    <source>
        <dbReference type="PROSITE" id="PS51471"/>
    </source>
</evidence>
<evidence type="ECO:0000313" key="10">
    <source>
        <dbReference type="Proteomes" id="UP001159364"/>
    </source>
</evidence>
<dbReference type="PROSITE" id="PS51471">
    <property type="entry name" value="FE2OG_OXY"/>
    <property type="match status" value="1"/>
</dbReference>
<dbReference type="GO" id="GO:0051213">
    <property type="term" value="F:dioxygenase activity"/>
    <property type="evidence" value="ECO:0007669"/>
    <property type="project" value="UniProtKB-ARBA"/>
</dbReference>
<evidence type="ECO:0000256" key="7">
    <source>
        <dbReference type="SAM" id="Phobius"/>
    </source>
</evidence>
<keyword evidence="4 6" id="KW-0560">Oxidoreductase</keyword>
<evidence type="ECO:0000313" key="9">
    <source>
        <dbReference type="EMBL" id="KAJ8763306.1"/>
    </source>
</evidence>
<comment type="caution">
    <text evidence="9">The sequence shown here is derived from an EMBL/GenBank/DDBJ whole genome shotgun (WGS) entry which is preliminary data.</text>
</comment>
<dbReference type="SUPFAM" id="SSF51197">
    <property type="entry name" value="Clavaminate synthase-like"/>
    <property type="match status" value="1"/>
</dbReference>
<comment type="similarity">
    <text evidence="2 6">Belongs to the iron/ascorbate-dependent oxidoreductase family.</text>
</comment>
<dbReference type="Pfam" id="PF03171">
    <property type="entry name" value="2OG-FeII_Oxy"/>
    <property type="match status" value="1"/>
</dbReference>
<dbReference type="AlphaFoldDB" id="A0AAV8TAF6"/>
<dbReference type="EMBL" id="JAIWQS010000005">
    <property type="protein sequence ID" value="KAJ8763306.1"/>
    <property type="molecule type" value="Genomic_DNA"/>
</dbReference>
<dbReference type="InterPro" id="IPR005123">
    <property type="entry name" value="Oxoglu/Fe-dep_dioxygenase_dom"/>
</dbReference>
<keyword evidence="7" id="KW-0812">Transmembrane</keyword>
<feature type="transmembrane region" description="Helical" evidence="7">
    <location>
        <begin position="277"/>
        <end position="299"/>
    </location>
</feature>
<sequence length="302" mass="34102">MAETPDLQVKLDYDRMKEVKAFDDTKTGVQGLVDAGAVNIPRIFIRPPEEIAEDQTKYCKQTKKQIPNIDLRDTQGACRRKEVVEEVKLAAEKWGFFQVVNHGIPQSVLDQMVDGVRSFNQQDIEVKKMFYTRDPKSKVAFNTNYDLYNSRYANWRDSLTFSRLGLNNLDPEEFPATCREATIEYLKHVKNLADTLFEMLSEALGLSADHLGSMACTEECTLVCQYYPACPEPDLTLGASKHSDPGLLTLLAQNHLSGLQVLHEGQWVDVLPIPGSVVVNVGDLLQVCIGFSILLYFFIYRV</sequence>
<dbReference type="GO" id="GO:0046872">
    <property type="term" value="F:metal ion binding"/>
    <property type="evidence" value="ECO:0007669"/>
    <property type="project" value="UniProtKB-KW"/>
</dbReference>
<evidence type="ECO:0000256" key="6">
    <source>
        <dbReference type="RuleBase" id="RU003682"/>
    </source>
</evidence>
<evidence type="ECO:0000256" key="3">
    <source>
        <dbReference type="ARBA" id="ARBA00022723"/>
    </source>
</evidence>
<dbReference type="Gene3D" id="2.60.120.330">
    <property type="entry name" value="B-lactam Antibiotic, Isopenicillin N Synthase, Chain"/>
    <property type="match status" value="1"/>
</dbReference>
<keyword evidence="10" id="KW-1185">Reference proteome</keyword>
<keyword evidence="7" id="KW-1133">Transmembrane helix</keyword>
<accession>A0AAV8TAF6</accession>
<organism evidence="9 10">
    <name type="scientific">Erythroxylum novogranatense</name>
    <dbReference type="NCBI Taxonomy" id="1862640"/>
    <lineage>
        <taxon>Eukaryota</taxon>
        <taxon>Viridiplantae</taxon>
        <taxon>Streptophyta</taxon>
        <taxon>Embryophyta</taxon>
        <taxon>Tracheophyta</taxon>
        <taxon>Spermatophyta</taxon>
        <taxon>Magnoliopsida</taxon>
        <taxon>eudicotyledons</taxon>
        <taxon>Gunneridae</taxon>
        <taxon>Pentapetalae</taxon>
        <taxon>rosids</taxon>
        <taxon>fabids</taxon>
        <taxon>Malpighiales</taxon>
        <taxon>Erythroxylaceae</taxon>
        <taxon>Erythroxylum</taxon>
    </lineage>
</organism>
<evidence type="ECO:0000256" key="2">
    <source>
        <dbReference type="ARBA" id="ARBA00008056"/>
    </source>
</evidence>
<dbReference type="PANTHER" id="PTHR10209">
    <property type="entry name" value="OXIDOREDUCTASE, 2OG-FE II OXYGENASE FAMILY PROTEIN"/>
    <property type="match status" value="1"/>
</dbReference>
<dbReference type="InterPro" id="IPR027443">
    <property type="entry name" value="IPNS-like_sf"/>
</dbReference>
<dbReference type="FunFam" id="2.60.120.330:FF:000005">
    <property type="entry name" value="1-aminocyclopropane-1-carboxylate oxidase homolog 1"/>
    <property type="match status" value="1"/>
</dbReference>
<dbReference type="InterPro" id="IPR026992">
    <property type="entry name" value="DIOX_N"/>
</dbReference>
<protein>
    <recommendedName>
        <fullName evidence="8">Fe2OG dioxygenase domain-containing protein</fullName>
    </recommendedName>
</protein>
<evidence type="ECO:0000256" key="5">
    <source>
        <dbReference type="ARBA" id="ARBA00023004"/>
    </source>
</evidence>
<evidence type="ECO:0000256" key="1">
    <source>
        <dbReference type="ARBA" id="ARBA00001962"/>
    </source>
</evidence>
<proteinExistence type="inferred from homology"/>